<organism evidence="3 4">
    <name type="scientific">Lutzomyia longipalpis</name>
    <name type="common">Sand fly</name>
    <dbReference type="NCBI Taxonomy" id="7200"/>
    <lineage>
        <taxon>Eukaryota</taxon>
        <taxon>Metazoa</taxon>
        <taxon>Ecdysozoa</taxon>
        <taxon>Arthropoda</taxon>
        <taxon>Hexapoda</taxon>
        <taxon>Insecta</taxon>
        <taxon>Pterygota</taxon>
        <taxon>Neoptera</taxon>
        <taxon>Endopterygota</taxon>
        <taxon>Diptera</taxon>
        <taxon>Nematocera</taxon>
        <taxon>Psychodoidea</taxon>
        <taxon>Psychodidae</taxon>
        <taxon>Lutzomyia</taxon>
        <taxon>Lutzomyia</taxon>
    </lineage>
</organism>
<feature type="compositionally biased region" description="Polar residues" evidence="1">
    <location>
        <begin position="31"/>
        <end position="46"/>
    </location>
</feature>
<keyword evidence="4" id="KW-1185">Reference proteome</keyword>
<dbReference type="AlphaFoldDB" id="A0A1B0CTT3"/>
<feature type="region of interest" description="Disordered" evidence="1">
    <location>
        <begin position="220"/>
        <end position="282"/>
    </location>
</feature>
<evidence type="ECO:0000313" key="4">
    <source>
        <dbReference type="Proteomes" id="UP000092461"/>
    </source>
</evidence>
<dbReference type="VEuPathDB" id="VectorBase:LLOJ008283"/>
<name>A0A1B0CTT3_LUTLO</name>
<evidence type="ECO:0000256" key="1">
    <source>
        <dbReference type="SAM" id="MobiDB-lite"/>
    </source>
</evidence>
<dbReference type="EMBL" id="AJWK01027951">
    <property type="status" value="NOT_ANNOTATED_CDS"/>
    <property type="molecule type" value="Genomic_DNA"/>
</dbReference>
<feature type="compositionally biased region" description="Basic and acidic residues" evidence="1">
    <location>
        <begin position="273"/>
        <end position="282"/>
    </location>
</feature>
<reference evidence="3" key="1">
    <citation type="submission" date="2020-05" db="UniProtKB">
        <authorList>
            <consortium name="EnsemblMetazoa"/>
        </authorList>
    </citation>
    <scope>IDENTIFICATION</scope>
    <source>
        <strain evidence="3">Jacobina</strain>
    </source>
</reference>
<protein>
    <recommendedName>
        <fullName evidence="2">C2H2-type domain-containing protein</fullName>
    </recommendedName>
</protein>
<sequence length="282" mass="31627">MDEENNNRRMFNEHRKHKADMKKIDKIAESLRTSNKNYLEQQQQQKGALVPQSPPAPVVLKPPPPLPTTLQHHFMPDDTGTTMIKSENPLIESPHASHSQPSTPTMTPDPMTTESMLEKSIASAINKPSNSKLYATCFICHKQLSNQYNLRVHLETHQNVRYACTVCSHVSRSKDALRKHVSYRHPGAPSPCESETRRKRAKMMGLQIKQELMDPQTLLSSLQQQAQMASASTSQTPIIPPCPSPHQAHQIPTPPDNNLSTPNTDLGATNLTKDTKNHETMQ</sequence>
<dbReference type="EnsemblMetazoa" id="LLOJ008283-RA">
    <property type="protein sequence ID" value="LLOJ008283-PA"/>
    <property type="gene ID" value="LLOJ008283"/>
</dbReference>
<dbReference type="SMART" id="SM00355">
    <property type="entry name" value="ZnF_C2H2"/>
    <property type="match status" value="2"/>
</dbReference>
<evidence type="ECO:0000259" key="2">
    <source>
        <dbReference type="PROSITE" id="PS00028"/>
    </source>
</evidence>
<dbReference type="VEuPathDB" id="VectorBase:LLONM1_003083"/>
<feature type="domain" description="C2H2-type" evidence="2">
    <location>
        <begin position="137"/>
        <end position="157"/>
    </location>
</feature>
<dbReference type="Pfam" id="PF00096">
    <property type="entry name" value="zf-C2H2"/>
    <property type="match status" value="1"/>
</dbReference>
<feature type="compositionally biased region" description="Basic and acidic residues" evidence="1">
    <location>
        <begin position="1"/>
        <end position="13"/>
    </location>
</feature>
<dbReference type="Proteomes" id="UP000092461">
    <property type="component" value="Unassembled WGS sequence"/>
</dbReference>
<feature type="region of interest" description="Disordered" evidence="1">
    <location>
        <begin position="1"/>
        <end position="57"/>
    </location>
</feature>
<dbReference type="Gene3D" id="3.30.160.60">
    <property type="entry name" value="Classic Zinc Finger"/>
    <property type="match status" value="1"/>
</dbReference>
<proteinExistence type="predicted"/>
<feature type="compositionally biased region" description="Low complexity" evidence="1">
    <location>
        <begin position="99"/>
        <end position="111"/>
    </location>
</feature>
<dbReference type="PROSITE" id="PS00028">
    <property type="entry name" value="ZINC_FINGER_C2H2_1"/>
    <property type="match status" value="1"/>
</dbReference>
<dbReference type="InterPro" id="IPR013087">
    <property type="entry name" value="Znf_C2H2_type"/>
</dbReference>
<accession>A0A1B0CTT3</accession>
<feature type="compositionally biased region" description="Polar residues" evidence="1">
    <location>
        <begin position="256"/>
        <end position="272"/>
    </location>
</feature>
<feature type="compositionally biased region" description="Low complexity" evidence="1">
    <location>
        <begin position="220"/>
        <end position="236"/>
    </location>
</feature>
<feature type="region of interest" description="Disordered" evidence="1">
    <location>
        <begin position="91"/>
        <end position="111"/>
    </location>
</feature>
<evidence type="ECO:0000313" key="3">
    <source>
        <dbReference type="EnsemblMetazoa" id="LLOJ008283-PA"/>
    </source>
</evidence>